<reference evidence="3" key="1">
    <citation type="submission" date="2024-07" db="EMBL/GenBank/DDBJ databases">
        <title>Two chromosome-level genome assemblies of Korean endemic species Abeliophyllum distichum and Forsythia ovata (Oleaceae).</title>
        <authorList>
            <person name="Jang H."/>
        </authorList>
    </citation>
    <scope>NUCLEOTIDE SEQUENCE [LARGE SCALE GENOMIC DNA]</scope>
</reference>
<evidence type="ECO:0000256" key="1">
    <source>
        <dbReference type="SAM" id="Phobius"/>
    </source>
</evidence>
<dbReference type="AlphaFoldDB" id="A0ABD1VKL3"/>
<protein>
    <submittedName>
        <fullName evidence="2">Pentatricopeptide repeat-containing protein</fullName>
    </submittedName>
</protein>
<keyword evidence="1" id="KW-0472">Membrane</keyword>
<name>A0ABD1VKL3_9LAMI</name>
<organism evidence="2 3">
    <name type="scientific">Forsythia ovata</name>
    <dbReference type="NCBI Taxonomy" id="205694"/>
    <lineage>
        <taxon>Eukaryota</taxon>
        <taxon>Viridiplantae</taxon>
        <taxon>Streptophyta</taxon>
        <taxon>Embryophyta</taxon>
        <taxon>Tracheophyta</taxon>
        <taxon>Spermatophyta</taxon>
        <taxon>Magnoliopsida</taxon>
        <taxon>eudicotyledons</taxon>
        <taxon>Gunneridae</taxon>
        <taxon>Pentapetalae</taxon>
        <taxon>asterids</taxon>
        <taxon>lamiids</taxon>
        <taxon>Lamiales</taxon>
        <taxon>Oleaceae</taxon>
        <taxon>Forsythieae</taxon>
        <taxon>Forsythia</taxon>
    </lineage>
</organism>
<keyword evidence="1" id="KW-0812">Transmembrane</keyword>
<dbReference type="EMBL" id="JBFOLJ010000005">
    <property type="protein sequence ID" value="KAL2537899.1"/>
    <property type="molecule type" value="Genomic_DNA"/>
</dbReference>
<keyword evidence="3" id="KW-1185">Reference proteome</keyword>
<sequence length="100" mass="11571">MVDLLGRAWKFKESDRLIESMPYDLGIIVWGLLLRASKTHGNIDLEEKASNKGYSLGLTVIDHDNNKFLNATLHAFLWWISLGYIFESHMFYTYSFLVIA</sequence>
<feature type="transmembrane region" description="Helical" evidence="1">
    <location>
        <begin position="76"/>
        <end position="99"/>
    </location>
</feature>
<accession>A0ABD1VKL3</accession>
<proteinExistence type="predicted"/>
<gene>
    <name evidence="2" type="ORF">Fot_19290</name>
</gene>
<evidence type="ECO:0000313" key="2">
    <source>
        <dbReference type="EMBL" id="KAL2537899.1"/>
    </source>
</evidence>
<evidence type="ECO:0000313" key="3">
    <source>
        <dbReference type="Proteomes" id="UP001604277"/>
    </source>
</evidence>
<keyword evidence="1" id="KW-1133">Transmembrane helix</keyword>
<comment type="caution">
    <text evidence="2">The sequence shown here is derived from an EMBL/GenBank/DDBJ whole genome shotgun (WGS) entry which is preliminary data.</text>
</comment>
<dbReference type="Proteomes" id="UP001604277">
    <property type="component" value="Unassembled WGS sequence"/>
</dbReference>